<keyword evidence="1" id="KW-1133">Transmembrane helix</keyword>
<protein>
    <submittedName>
        <fullName evidence="2">Uncharacterized protein</fullName>
    </submittedName>
</protein>
<keyword evidence="3" id="KW-1185">Reference proteome</keyword>
<comment type="caution">
    <text evidence="2">The sequence shown here is derived from an EMBL/GenBank/DDBJ whole genome shotgun (WGS) entry which is preliminary data.</text>
</comment>
<proteinExistence type="predicted"/>
<dbReference type="Proteomes" id="UP000298416">
    <property type="component" value="Unassembled WGS sequence"/>
</dbReference>
<reference evidence="2" key="2">
    <citation type="submission" date="2020-08" db="EMBL/GenBank/DDBJ databases">
        <title>Plant Genome Project.</title>
        <authorList>
            <person name="Zhang R.-G."/>
        </authorList>
    </citation>
    <scope>NUCLEOTIDE SEQUENCE</scope>
    <source>
        <strain evidence="2">Huo1</strain>
        <tissue evidence="2">Leaf</tissue>
    </source>
</reference>
<evidence type="ECO:0000313" key="3">
    <source>
        <dbReference type="Proteomes" id="UP000298416"/>
    </source>
</evidence>
<evidence type="ECO:0000256" key="1">
    <source>
        <dbReference type="SAM" id="Phobius"/>
    </source>
</evidence>
<evidence type="ECO:0000313" key="2">
    <source>
        <dbReference type="EMBL" id="KAG6429016.1"/>
    </source>
</evidence>
<sequence>MWLKKGRGRLQPVFLAFVENCKMTILVRVCYRGYNWNLNSTIIDSSFVDITCLATKMVYTINYELCILIAMASKGPSLNLTMLSGRRYSSMLAENLVNPPSLCKPSYLCNAETNPSSSARRGGESDNGSHLDIPATDADYDLQSSKESAITLVPVEELLARYKKVERGAELPVPSLLFLLGAGSFLMLHLSFGIVTVKM</sequence>
<feature type="transmembrane region" description="Helical" evidence="1">
    <location>
        <begin position="171"/>
        <end position="195"/>
    </location>
</feature>
<dbReference type="AlphaFoldDB" id="A0A8X8YFS4"/>
<dbReference type="EMBL" id="PNBA02000003">
    <property type="protein sequence ID" value="KAG6429016.1"/>
    <property type="molecule type" value="Genomic_DNA"/>
</dbReference>
<accession>A0A8X8YFS4</accession>
<keyword evidence="1" id="KW-0472">Membrane</keyword>
<name>A0A8X8YFS4_SALSN</name>
<reference evidence="2" key="1">
    <citation type="submission" date="2018-01" db="EMBL/GenBank/DDBJ databases">
        <authorList>
            <person name="Mao J.F."/>
        </authorList>
    </citation>
    <scope>NUCLEOTIDE SEQUENCE</scope>
    <source>
        <strain evidence="2">Huo1</strain>
        <tissue evidence="2">Leaf</tissue>
    </source>
</reference>
<organism evidence="2">
    <name type="scientific">Salvia splendens</name>
    <name type="common">Scarlet sage</name>
    <dbReference type="NCBI Taxonomy" id="180675"/>
    <lineage>
        <taxon>Eukaryota</taxon>
        <taxon>Viridiplantae</taxon>
        <taxon>Streptophyta</taxon>
        <taxon>Embryophyta</taxon>
        <taxon>Tracheophyta</taxon>
        <taxon>Spermatophyta</taxon>
        <taxon>Magnoliopsida</taxon>
        <taxon>eudicotyledons</taxon>
        <taxon>Gunneridae</taxon>
        <taxon>Pentapetalae</taxon>
        <taxon>asterids</taxon>
        <taxon>lamiids</taxon>
        <taxon>Lamiales</taxon>
        <taxon>Lamiaceae</taxon>
        <taxon>Nepetoideae</taxon>
        <taxon>Mentheae</taxon>
        <taxon>Salviinae</taxon>
        <taxon>Salvia</taxon>
        <taxon>Salvia subgen. Calosphace</taxon>
        <taxon>core Calosphace</taxon>
    </lineage>
</organism>
<gene>
    <name evidence="2" type="ORF">SASPL_107055</name>
</gene>
<keyword evidence="1" id="KW-0812">Transmembrane</keyword>